<feature type="non-terminal residue" evidence="2">
    <location>
        <position position="1"/>
    </location>
</feature>
<name>A0A8J7LQV8_9RHOB</name>
<keyword evidence="3" id="KW-1185">Reference proteome</keyword>
<accession>A0A8J7LQV8</accession>
<proteinExistence type="predicted"/>
<sequence length="143" mass="15804">SGGEKFVDALFEATHDIIKNKKQKLKKYKPNQNTPGIQIAAQHRQSKAQDVAKNRHAPLAQETATPKPVPSLQMKPIQTEATEKQGFGAKAQPSKVAGSNQKIWKNLISEDRPETVDELVATIERFLVAADQRSRSGQHASRV</sequence>
<dbReference type="AlphaFoldDB" id="A0A8J7LQV8"/>
<protein>
    <submittedName>
        <fullName evidence="2">Uncharacterized protein</fullName>
    </submittedName>
</protein>
<organism evidence="2 3">
    <name type="scientific">Halocynthiibacter styelae</name>
    <dbReference type="NCBI Taxonomy" id="2761955"/>
    <lineage>
        <taxon>Bacteria</taxon>
        <taxon>Pseudomonadati</taxon>
        <taxon>Pseudomonadota</taxon>
        <taxon>Alphaproteobacteria</taxon>
        <taxon>Rhodobacterales</taxon>
        <taxon>Paracoccaceae</taxon>
        <taxon>Halocynthiibacter</taxon>
    </lineage>
</organism>
<feature type="region of interest" description="Disordered" evidence="1">
    <location>
        <begin position="22"/>
        <end position="73"/>
    </location>
</feature>
<evidence type="ECO:0000313" key="3">
    <source>
        <dbReference type="Proteomes" id="UP000640583"/>
    </source>
</evidence>
<gene>
    <name evidence="2" type="ORF">H1D41_14425</name>
</gene>
<dbReference type="EMBL" id="JADCKQ010000011">
    <property type="protein sequence ID" value="MBI1494837.1"/>
    <property type="molecule type" value="Genomic_DNA"/>
</dbReference>
<evidence type="ECO:0000256" key="1">
    <source>
        <dbReference type="SAM" id="MobiDB-lite"/>
    </source>
</evidence>
<dbReference type="RefSeq" id="WP_228849575.1">
    <property type="nucleotide sequence ID" value="NZ_JADCKQ010000011.1"/>
</dbReference>
<comment type="caution">
    <text evidence="2">The sequence shown here is derived from an EMBL/GenBank/DDBJ whole genome shotgun (WGS) entry which is preliminary data.</text>
</comment>
<evidence type="ECO:0000313" key="2">
    <source>
        <dbReference type="EMBL" id="MBI1494837.1"/>
    </source>
</evidence>
<reference evidence="2" key="1">
    <citation type="submission" date="2020-10" db="EMBL/GenBank/DDBJ databases">
        <title>Paenihalocynthiibacter styelae gen. nov., sp. nov., isolated from stalked sea squirt Styela clava.</title>
        <authorList>
            <person name="Kim Y.-O."/>
            <person name="Yoon J.-H."/>
        </authorList>
    </citation>
    <scope>NUCLEOTIDE SEQUENCE</scope>
    <source>
        <strain evidence="2">MYP1-1</strain>
    </source>
</reference>
<dbReference type="Proteomes" id="UP000640583">
    <property type="component" value="Unassembled WGS sequence"/>
</dbReference>